<evidence type="ECO:0000256" key="2">
    <source>
        <dbReference type="SAM" id="MobiDB-lite"/>
    </source>
</evidence>
<evidence type="ECO:0000256" key="1">
    <source>
        <dbReference type="SAM" id="Coils"/>
    </source>
</evidence>
<dbReference type="AlphaFoldDB" id="A0A146K0Q4"/>
<feature type="non-terminal residue" evidence="3">
    <location>
        <position position="1"/>
    </location>
</feature>
<name>A0A146K0Q4_9EUKA</name>
<proteinExistence type="predicted"/>
<keyword evidence="1" id="KW-0175">Coiled coil</keyword>
<gene>
    <name evidence="3" type="ORF">TPC1_30447</name>
</gene>
<feature type="coiled-coil region" evidence="1">
    <location>
        <begin position="227"/>
        <end position="268"/>
    </location>
</feature>
<feature type="compositionally biased region" description="Low complexity" evidence="2">
    <location>
        <begin position="362"/>
        <end position="379"/>
    </location>
</feature>
<feature type="coiled-coil region" evidence="1">
    <location>
        <begin position="487"/>
        <end position="517"/>
    </location>
</feature>
<dbReference type="EMBL" id="GDID01006548">
    <property type="protein sequence ID" value="JAP90058.1"/>
    <property type="molecule type" value="Transcribed_RNA"/>
</dbReference>
<evidence type="ECO:0000313" key="3">
    <source>
        <dbReference type="EMBL" id="JAP90058.1"/>
    </source>
</evidence>
<sequence>KKKAVIDYQQSHLVRISDPMRYCPTLATTFSAGYRLNHFDSLLDAIRYIAKKGLFLKMYNDLTLPYLTYRYQEQFLLATPKPSYIRQSYKLTCPMKFKNFTLMCFKFTKFLLSNLNNVSLFSNLLADYPYKQHCQRLTQSIILNRIHSRESSLSTLYQTFIGKSQFVTACEQQIAQFQFVSLINFAFKRFLQFLYSMNSFLNDLNGLNAVIEIKRQFDQIQIQNQQMVNIQKQIQSKMIEQDDLQEKSQFQEKKIVNLQSEIQKQESSFYQFKLLAKQTVVQKETEKMKLEEQFSENLRFLESVEPKIQQKEQQVKMEGQNRDEKTKLLQKKQAEVSLDEQNYNQIRTQVGKNLKQYEQDLQKQTSDTQRQQKQFQQQIVQQKKNEESLQQRVKQHMEQQYSQIQRTNYQQNYQEVQQMCGQLNIQLNLSLPQPQTFNLIKPDTEKKDKLKDQLKQDIENTFQPISTQLMKQTAELQRLKPIYNDILSAAQQKLTQLRKQHEELQSEQEKLKMLQIEMKSEPQVKWKLQSKDAEILEKTTTKQFVMYNERLLPVKQIGQINVYDLIKYYSLEPGGQNQDQIWPGFFHFNEINKIK</sequence>
<feature type="region of interest" description="Disordered" evidence="2">
    <location>
        <begin position="360"/>
        <end position="379"/>
    </location>
</feature>
<protein>
    <submittedName>
        <fullName evidence="3">Uncharacterized protein</fullName>
    </submittedName>
</protein>
<reference evidence="3" key="1">
    <citation type="submission" date="2015-07" db="EMBL/GenBank/DDBJ databases">
        <title>Adaptation to a free-living lifestyle via gene acquisitions in the diplomonad Trepomonas sp. PC1.</title>
        <authorList>
            <person name="Xu F."/>
            <person name="Jerlstrom-Hultqvist J."/>
            <person name="Kolisko M."/>
            <person name="Simpson A.G.B."/>
            <person name="Roger A.J."/>
            <person name="Svard S.G."/>
            <person name="Andersson J.O."/>
        </authorList>
    </citation>
    <scope>NUCLEOTIDE SEQUENCE</scope>
    <source>
        <strain evidence="3">PC1</strain>
    </source>
</reference>
<accession>A0A146K0Q4</accession>
<organism evidence="3">
    <name type="scientific">Trepomonas sp. PC1</name>
    <dbReference type="NCBI Taxonomy" id="1076344"/>
    <lineage>
        <taxon>Eukaryota</taxon>
        <taxon>Metamonada</taxon>
        <taxon>Diplomonadida</taxon>
        <taxon>Hexamitidae</taxon>
        <taxon>Hexamitinae</taxon>
        <taxon>Trepomonas</taxon>
    </lineage>
</organism>